<dbReference type="GeneID" id="8514137"/>
<feature type="transmembrane region" description="Helical" evidence="1">
    <location>
        <begin position="86"/>
        <end position="107"/>
    </location>
</feature>
<feature type="transmembrane region" description="Helical" evidence="1">
    <location>
        <begin position="45"/>
        <end position="66"/>
    </location>
</feature>
<dbReference type="KEGG" id="mvu:Metvu_1764"/>
<accession>C9RIH7</accession>
<feature type="transmembrane region" description="Helical" evidence="1">
    <location>
        <begin position="119"/>
        <end position="141"/>
    </location>
</feature>
<dbReference type="EMBL" id="CP001789">
    <property type="protein sequence ID" value="ACX73614.1"/>
    <property type="molecule type" value="Genomic_DNA"/>
</dbReference>
<dbReference type="AlphaFoldDB" id="C9RIH7"/>
<keyword evidence="2" id="KW-0614">Plasmid</keyword>
<feature type="transmembrane region" description="Helical" evidence="1">
    <location>
        <begin position="12"/>
        <end position="33"/>
    </location>
</feature>
<evidence type="ECO:0000256" key="1">
    <source>
        <dbReference type="SAM" id="Phobius"/>
    </source>
</evidence>
<keyword evidence="1" id="KW-0812">Transmembrane</keyword>
<keyword evidence="1" id="KW-1133">Transmembrane helix</keyword>
<proteinExistence type="predicted"/>
<evidence type="ECO:0000313" key="3">
    <source>
        <dbReference type="Proteomes" id="UP000002063"/>
    </source>
</evidence>
<geneLocation type="plasmid" evidence="2 3">
    <name>pMETVU02</name>
</geneLocation>
<sequence>MDDNPIVKKLDAITKTLFTIIRSLGIVFITIMIDAIISPSYYSGFIALTLGVLSFVPILGMVFYGLIDSCLCNLQYEDRIKGLYNFFLEIFQTIIQFGIVGIGLFLINAYKSNISPKISLAFITTYIVITLLSAVITLLQINKYYEMLKKH</sequence>
<keyword evidence="3" id="KW-1185">Reference proteome</keyword>
<gene>
    <name evidence="2" type="ORF">Metvu_1764</name>
</gene>
<evidence type="ECO:0000313" key="2">
    <source>
        <dbReference type="EMBL" id="ACX73614.1"/>
    </source>
</evidence>
<dbReference type="HOGENOM" id="CLU_1727276_0_0_2"/>
<name>C9RIH7_METVM</name>
<organism evidence="2 3">
    <name type="scientific">Methanocaldococcus vulcanius (strain ATCC 700851 / DSM 12094 / M7)</name>
    <name type="common">Methanococcus vulcanius</name>
    <dbReference type="NCBI Taxonomy" id="579137"/>
    <lineage>
        <taxon>Archaea</taxon>
        <taxon>Methanobacteriati</taxon>
        <taxon>Methanobacteriota</taxon>
        <taxon>Methanomada group</taxon>
        <taxon>Methanococci</taxon>
        <taxon>Methanococcales</taxon>
        <taxon>Methanocaldococcaceae</taxon>
        <taxon>Methanocaldococcus</taxon>
    </lineage>
</organism>
<protein>
    <submittedName>
        <fullName evidence="2">Uncharacterized protein</fullName>
    </submittedName>
</protein>
<dbReference type="RefSeq" id="WP_012819844.1">
    <property type="nucleotide sequence ID" value="NC_013409.1"/>
</dbReference>
<dbReference type="Proteomes" id="UP000002063">
    <property type="component" value="Plasmid pMETVU02"/>
</dbReference>
<keyword evidence="1" id="KW-0472">Membrane</keyword>
<reference evidence="2" key="1">
    <citation type="submission" date="2009-10" db="EMBL/GenBank/DDBJ databases">
        <title>Complete sequence of plasmid2 of Methanocaldococcus vulcanius M7.</title>
        <authorList>
            <consortium name="US DOE Joint Genome Institute"/>
            <person name="Lucas S."/>
            <person name="Copeland A."/>
            <person name="Lapidus A."/>
            <person name="Glavina del Rio T."/>
            <person name="Dalin E."/>
            <person name="Tice H."/>
            <person name="Bruce D."/>
            <person name="Goodwin L."/>
            <person name="Pitluck S."/>
            <person name="Lcollab F.I."/>
            <person name="Brettin T."/>
            <person name="Detter J.C."/>
            <person name="Han C."/>
            <person name="Tapia R."/>
            <person name="Kuske C.R."/>
            <person name="Schmutz J."/>
            <person name="Larimer F."/>
            <person name="Land M."/>
            <person name="Hauser L."/>
            <person name="Kyrpides N."/>
            <person name="Ovchinikova G."/>
            <person name="Sieprawska-Lupa M."/>
            <person name="Whitman W.B."/>
            <person name="Woyke T."/>
        </authorList>
    </citation>
    <scope>NUCLEOTIDE SEQUENCE [LARGE SCALE GENOMIC DNA]</scope>
    <source>
        <strain evidence="2">M7</strain>
        <plasmid evidence="2">pMETVU02</plasmid>
    </source>
</reference>